<feature type="compositionally biased region" description="Low complexity" evidence="4">
    <location>
        <begin position="288"/>
        <end position="310"/>
    </location>
</feature>
<feature type="region of interest" description="Disordered" evidence="4">
    <location>
        <begin position="270"/>
        <end position="317"/>
    </location>
</feature>
<dbReference type="STRING" id="1314776.A0A166BUP8"/>
<protein>
    <recommendedName>
        <fullName evidence="7">Synembryn-A</fullName>
    </recommendedName>
</protein>
<dbReference type="PANTHER" id="PTHR12425">
    <property type="entry name" value="SYNEMBRYN"/>
    <property type="match status" value="1"/>
</dbReference>
<gene>
    <name evidence="5" type="ORF">SISSUDRAFT_1049401</name>
</gene>
<evidence type="ECO:0000313" key="5">
    <source>
        <dbReference type="EMBL" id="KZT36766.1"/>
    </source>
</evidence>
<dbReference type="EMBL" id="KV428099">
    <property type="protein sequence ID" value="KZT36766.1"/>
    <property type="molecule type" value="Genomic_DNA"/>
</dbReference>
<feature type="region of interest" description="Disordered" evidence="4">
    <location>
        <begin position="479"/>
        <end position="499"/>
    </location>
</feature>
<accession>A0A166BUP8</accession>
<dbReference type="GO" id="GO:0001965">
    <property type="term" value="F:G-protein alpha-subunit binding"/>
    <property type="evidence" value="ECO:0007669"/>
    <property type="project" value="TreeGrafter"/>
</dbReference>
<dbReference type="AlphaFoldDB" id="A0A166BUP8"/>
<dbReference type="Pfam" id="PF10165">
    <property type="entry name" value="Ric8"/>
    <property type="match status" value="1"/>
</dbReference>
<organism evidence="5 6">
    <name type="scientific">Sistotremastrum suecicum HHB10207 ss-3</name>
    <dbReference type="NCBI Taxonomy" id="1314776"/>
    <lineage>
        <taxon>Eukaryota</taxon>
        <taxon>Fungi</taxon>
        <taxon>Dikarya</taxon>
        <taxon>Basidiomycota</taxon>
        <taxon>Agaricomycotina</taxon>
        <taxon>Agaricomycetes</taxon>
        <taxon>Sistotremastrales</taxon>
        <taxon>Sistotremastraceae</taxon>
        <taxon>Sistotremastrum</taxon>
    </lineage>
</organism>
<evidence type="ECO:0000313" key="6">
    <source>
        <dbReference type="Proteomes" id="UP000076798"/>
    </source>
</evidence>
<dbReference type="Proteomes" id="UP000076798">
    <property type="component" value="Unassembled WGS sequence"/>
</dbReference>
<reference evidence="5 6" key="1">
    <citation type="journal article" date="2016" name="Mol. Biol. Evol.">
        <title>Comparative Genomics of Early-Diverging Mushroom-Forming Fungi Provides Insights into the Origins of Lignocellulose Decay Capabilities.</title>
        <authorList>
            <person name="Nagy L.G."/>
            <person name="Riley R."/>
            <person name="Tritt A."/>
            <person name="Adam C."/>
            <person name="Daum C."/>
            <person name="Floudas D."/>
            <person name="Sun H."/>
            <person name="Yadav J.S."/>
            <person name="Pangilinan J."/>
            <person name="Larsson K.H."/>
            <person name="Matsuura K."/>
            <person name="Barry K."/>
            <person name="Labutti K."/>
            <person name="Kuo R."/>
            <person name="Ohm R.A."/>
            <person name="Bhattacharya S.S."/>
            <person name="Shirouzu T."/>
            <person name="Yoshinaga Y."/>
            <person name="Martin F.M."/>
            <person name="Grigoriev I.V."/>
            <person name="Hibbett D.S."/>
        </authorList>
    </citation>
    <scope>NUCLEOTIDE SEQUENCE [LARGE SCALE GENOMIC DNA]</scope>
    <source>
        <strain evidence="5 6">HHB10207 ss-3</strain>
    </source>
</reference>
<dbReference type="GO" id="GO:0005737">
    <property type="term" value="C:cytoplasm"/>
    <property type="evidence" value="ECO:0007669"/>
    <property type="project" value="TreeGrafter"/>
</dbReference>
<dbReference type="PANTHER" id="PTHR12425:SF5">
    <property type="entry name" value="SYNEMBRYN"/>
    <property type="match status" value="1"/>
</dbReference>
<dbReference type="InterPro" id="IPR019318">
    <property type="entry name" value="Gua_nucleotide_exch_fac_Ric8"/>
</dbReference>
<dbReference type="GO" id="GO:0005085">
    <property type="term" value="F:guanyl-nucleotide exchange factor activity"/>
    <property type="evidence" value="ECO:0007669"/>
    <property type="project" value="UniProtKB-KW"/>
</dbReference>
<dbReference type="GO" id="GO:0007186">
    <property type="term" value="P:G protein-coupled receptor signaling pathway"/>
    <property type="evidence" value="ECO:0007669"/>
    <property type="project" value="TreeGrafter"/>
</dbReference>
<comment type="similarity">
    <text evidence="1">Belongs to the synembryn family.</text>
</comment>
<keyword evidence="6" id="KW-1185">Reference proteome</keyword>
<evidence type="ECO:0000256" key="1">
    <source>
        <dbReference type="ARBA" id="ARBA00009049"/>
    </source>
</evidence>
<keyword evidence="3" id="KW-0143">Chaperone</keyword>
<feature type="compositionally biased region" description="Basic and acidic residues" evidence="4">
    <location>
        <begin position="516"/>
        <end position="537"/>
    </location>
</feature>
<proteinExistence type="inferred from homology"/>
<keyword evidence="2" id="KW-0344">Guanine-nucleotide releasing factor</keyword>
<sequence>MTLISQYKALSTDSSSSDVQKVFNLISNTPSLQIKSEREALVTAILEDLISKESRLSSRDRPAAISTLKVLGRSDDAARLLSTKESLEYFITILDSSPDAARIVANALLLLGTARQTWVEIGGADATLPLLNSNDTTTLFIASRILFLSTSFKSPLISHLVEETKLLDTTIPKLDLLTRRLSSDSGASQALSDMLKYIFNLIIHYPPLVNISSTPIEDPWADKLDCLARPLIKCYNNIPITQAQPLVSPLSHVAHCLLYVPVESNASAWFQPSRSPSPPSSITRKAKSFFSSSRSSSPSRSPTLPSSSSSGPPPDVLRRTHEIVSKSLEHYFPGLIEVDALEIRQRIRGDLASPDEIIPPGVMLLRRMAVKDEGARRRLRAWLFPDDLDRSVPLAQHDSLLGRLVRTLSSVHYATLRGAAGEFLFAVCDSDPMTLSSLVGYGNVAGFLFNKGIMSAPGTTPSTDGSGMKDSDKINPITGTYYSEGPGPDDEMTEEEKEREAEKLFVLFDRLERSGIAENPIRRAQQEGKLDALAEKMRKQKGKEKEGDESE</sequence>
<evidence type="ECO:0000256" key="2">
    <source>
        <dbReference type="ARBA" id="ARBA00022658"/>
    </source>
</evidence>
<feature type="region of interest" description="Disordered" evidence="4">
    <location>
        <begin position="516"/>
        <end position="551"/>
    </location>
</feature>
<dbReference type="OrthoDB" id="5585685at2759"/>
<evidence type="ECO:0000256" key="3">
    <source>
        <dbReference type="ARBA" id="ARBA00023186"/>
    </source>
</evidence>
<name>A0A166BUP8_9AGAM</name>
<evidence type="ECO:0000256" key="4">
    <source>
        <dbReference type="SAM" id="MobiDB-lite"/>
    </source>
</evidence>
<evidence type="ECO:0008006" key="7">
    <source>
        <dbReference type="Google" id="ProtNLM"/>
    </source>
</evidence>